<feature type="domain" description="Acetophenone carboxylase-like C-terminal" evidence="3">
    <location>
        <begin position="522"/>
        <end position="691"/>
    </location>
</feature>
<keyword evidence="4" id="KW-0378">Hydrolase</keyword>
<name>A0A386UIG8_9RHOB</name>
<dbReference type="GO" id="GO:0047423">
    <property type="term" value="F:N-methylhydantoinase (ATP-hydrolyzing) activity"/>
    <property type="evidence" value="ECO:0007669"/>
    <property type="project" value="UniProtKB-EC"/>
</dbReference>
<evidence type="ECO:0000313" key="4">
    <source>
        <dbReference type="EMBL" id="AYF00158.1"/>
    </source>
</evidence>
<proteinExistence type="predicted"/>
<dbReference type="PANTHER" id="PTHR11365">
    <property type="entry name" value="5-OXOPROLINASE RELATED"/>
    <property type="match status" value="1"/>
</dbReference>
<organism evidence="4 5">
    <name type="scientific">Paracoccus yeei</name>
    <dbReference type="NCBI Taxonomy" id="147645"/>
    <lineage>
        <taxon>Bacteria</taxon>
        <taxon>Pseudomonadati</taxon>
        <taxon>Pseudomonadota</taxon>
        <taxon>Alphaproteobacteria</taxon>
        <taxon>Rhodobacterales</taxon>
        <taxon>Paracoccaceae</taxon>
        <taxon>Paracoccus</taxon>
    </lineage>
</organism>
<evidence type="ECO:0000259" key="3">
    <source>
        <dbReference type="Pfam" id="PF19278"/>
    </source>
</evidence>
<sequence>MYLGVDIGGTFTDLVMLDENGDLVTTKALSTPGELEVGVFNAVEDAARQRGMTGEELLARVVAFGHGTTQATNAVIERDGARTGLVTTRGFGDTLAIQRLMGFTAGVPTDRLGWYSRRRYPQPIVPRHLVREVRERVDHAGRVLVALDEAEVREAVRSLVAEGVQTFAVSFLWAFKNAEHERIAAQIIRDEAPGAYVSLSSEIAPVLGEYERTATAALNSYLAPKVVGYLDGIEQMLRRKGFMGAFSILNSAGGVMPVAEAARRPVTLVTSGPTGGVMGSIHLAKKLGYRNIITTDMGGTSFDVAIVVDDKPLMSTNHEAGGFHIATPMIEVRAIGAGGGSIARVVDGQLRVGPDSASAWPGPACYGRGGVLPTVTDADVVLGIIDPDTFLGGKMKLDREAARAAIEDHIARPLGFSVEQAAAGIRRIVDAQMADTLREVTIGRGFDPRDFVIFAYGGAGPVHCAGYGAELGVPRMVVPVTSMAHSAYGALAADLQFSTERALLMRGGGRARTLDDGLDAPRIAQTFAELEAECLDAMDRAGVKAADVALIRTADLRYRRQTNDLIIQLDAGPVTASVVADLVRRFENTYEQTYGKGSAFREAGIELTNIRVEAFGKARRPEISLRTPTAQPKAATRSIFEPVAGQWMDCAVYNWRELPMDFQVEGPAVIEHPETSVFVAATQIARLDANSNITIEEREESRDGRA</sequence>
<dbReference type="GO" id="GO:0006749">
    <property type="term" value="P:glutathione metabolic process"/>
    <property type="evidence" value="ECO:0007669"/>
    <property type="project" value="TreeGrafter"/>
</dbReference>
<protein>
    <submittedName>
        <fullName evidence="4">Hydantoinase/oxoprolinase family protein</fullName>
        <ecNumber evidence="4">3.5.2.14</ecNumber>
    </submittedName>
</protein>
<feature type="domain" description="Hydantoinase A/oxoprolinase" evidence="1">
    <location>
        <begin position="212"/>
        <end position="496"/>
    </location>
</feature>
<dbReference type="InterPro" id="IPR045079">
    <property type="entry name" value="Oxoprolinase-like"/>
</dbReference>
<dbReference type="InterPro" id="IPR002821">
    <property type="entry name" value="Hydantoinase_A"/>
</dbReference>
<dbReference type="AlphaFoldDB" id="A0A386UIG8"/>
<accession>A0A386UIG8</accession>
<dbReference type="Pfam" id="PF05378">
    <property type="entry name" value="Hydant_A_N"/>
    <property type="match status" value="1"/>
</dbReference>
<dbReference type="Pfam" id="PF19278">
    <property type="entry name" value="Hydant_A_C"/>
    <property type="match status" value="1"/>
</dbReference>
<dbReference type="EC" id="3.5.2.14" evidence="4"/>
<dbReference type="Gene3D" id="3.30.420.40">
    <property type="match status" value="1"/>
</dbReference>
<dbReference type="SUPFAM" id="SSF53067">
    <property type="entry name" value="Actin-like ATPase domain"/>
    <property type="match status" value="1"/>
</dbReference>
<gene>
    <name evidence="4" type="ORF">PY32053_00473</name>
</gene>
<dbReference type="GO" id="GO:0005829">
    <property type="term" value="C:cytosol"/>
    <property type="evidence" value="ECO:0007669"/>
    <property type="project" value="TreeGrafter"/>
</dbReference>
<evidence type="ECO:0000313" key="5">
    <source>
        <dbReference type="Proteomes" id="UP000272010"/>
    </source>
</evidence>
<dbReference type="InterPro" id="IPR008040">
    <property type="entry name" value="Hydant_A_N"/>
</dbReference>
<dbReference type="InterPro" id="IPR049517">
    <property type="entry name" value="ACX-like_C"/>
</dbReference>
<dbReference type="Pfam" id="PF01968">
    <property type="entry name" value="Hydantoinase_A"/>
    <property type="match status" value="1"/>
</dbReference>
<evidence type="ECO:0000259" key="1">
    <source>
        <dbReference type="Pfam" id="PF01968"/>
    </source>
</evidence>
<dbReference type="RefSeq" id="WP_120440412.1">
    <property type="nucleotide sequence ID" value="NZ_CP031078.1"/>
</dbReference>
<dbReference type="Proteomes" id="UP000272010">
    <property type="component" value="Chromosome"/>
</dbReference>
<reference evidence="5" key="1">
    <citation type="submission" date="2018-07" db="EMBL/GenBank/DDBJ databases">
        <title>Genome Structure of the Opportunistic Pathogen Paracoccus yeei (Alphaproteobacteria) and Identification of Putative Virulence Factors.</title>
        <authorList>
            <person name="Lasek R."/>
            <person name="Szuplewska M."/>
            <person name="Mitura M."/>
            <person name="Decewicz P."/>
            <person name="Chmielowska C."/>
            <person name="Pawlot A."/>
            <person name="Sentkowska D."/>
            <person name="Czarnecki J."/>
            <person name="Bartosik D."/>
        </authorList>
    </citation>
    <scope>NUCLEOTIDE SEQUENCE [LARGE SCALE GENOMIC DNA]</scope>
    <source>
        <strain evidence="5">CCUG 32053</strain>
    </source>
</reference>
<dbReference type="GO" id="GO:0017168">
    <property type="term" value="F:5-oxoprolinase (ATP-hydrolyzing) activity"/>
    <property type="evidence" value="ECO:0007669"/>
    <property type="project" value="TreeGrafter"/>
</dbReference>
<evidence type="ECO:0000259" key="2">
    <source>
        <dbReference type="Pfam" id="PF05378"/>
    </source>
</evidence>
<dbReference type="EMBL" id="CP031078">
    <property type="protein sequence ID" value="AYF00158.1"/>
    <property type="molecule type" value="Genomic_DNA"/>
</dbReference>
<feature type="domain" description="Hydantoinase/oxoprolinase N-terminal" evidence="2">
    <location>
        <begin position="3"/>
        <end position="191"/>
    </location>
</feature>
<dbReference type="PANTHER" id="PTHR11365:SF23">
    <property type="entry name" value="HYPOTHETICAL 5-OXOPROLINASE (EUROFUNG)-RELATED"/>
    <property type="match status" value="1"/>
</dbReference>
<dbReference type="InterPro" id="IPR043129">
    <property type="entry name" value="ATPase_NBD"/>
</dbReference>